<dbReference type="EMBL" id="JAFBFC010000003">
    <property type="protein sequence ID" value="MBM7703386.1"/>
    <property type="molecule type" value="Genomic_DNA"/>
</dbReference>
<comment type="caution">
    <text evidence="1">The sequence shown here is derived from an EMBL/GenBank/DDBJ whole genome shotgun (WGS) entry which is preliminary data.</text>
</comment>
<dbReference type="Proteomes" id="UP000809829">
    <property type="component" value="Unassembled WGS sequence"/>
</dbReference>
<evidence type="ECO:0000313" key="1">
    <source>
        <dbReference type="EMBL" id="MBM7703386.1"/>
    </source>
</evidence>
<proteinExistence type="predicted"/>
<organism evidence="1 2">
    <name type="scientific">Priestia iocasae</name>
    <dbReference type="NCBI Taxonomy" id="2291674"/>
    <lineage>
        <taxon>Bacteria</taxon>
        <taxon>Bacillati</taxon>
        <taxon>Bacillota</taxon>
        <taxon>Bacilli</taxon>
        <taxon>Bacillales</taxon>
        <taxon>Bacillaceae</taxon>
        <taxon>Priestia</taxon>
    </lineage>
</organism>
<gene>
    <name evidence="1" type="ORF">JOC83_002233</name>
</gene>
<name>A0ABS2QV65_9BACI</name>
<reference evidence="1 2" key="1">
    <citation type="submission" date="2021-01" db="EMBL/GenBank/DDBJ databases">
        <title>Genomic Encyclopedia of Type Strains, Phase IV (KMG-IV): sequencing the most valuable type-strain genomes for metagenomic binning, comparative biology and taxonomic classification.</title>
        <authorList>
            <person name="Goeker M."/>
        </authorList>
    </citation>
    <scope>NUCLEOTIDE SEQUENCE [LARGE SCALE GENOMIC DNA]</scope>
    <source>
        <strain evidence="1 2">DSM 104297</strain>
    </source>
</reference>
<sequence>MEVFLCTVTVMAVVVTAVTAVADQTKDSY</sequence>
<accession>A0ABS2QV65</accession>
<evidence type="ECO:0000313" key="2">
    <source>
        <dbReference type="Proteomes" id="UP000809829"/>
    </source>
</evidence>
<keyword evidence="2" id="KW-1185">Reference proteome</keyword>
<protein>
    <submittedName>
        <fullName evidence="1">Uncharacterized protein</fullName>
    </submittedName>
</protein>